<keyword evidence="7" id="KW-1185">Reference proteome</keyword>
<protein>
    <submittedName>
        <fullName evidence="6">ABC transporter substrate-binding protein</fullName>
    </submittedName>
</protein>
<name>A0ABU8TMD8_9HYPH</name>
<keyword evidence="3 4" id="KW-0732">Signal</keyword>
<dbReference type="RefSeq" id="WP_340275314.1">
    <property type="nucleotide sequence ID" value="NZ_JBAKIA010000010.1"/>
</dbReference>
<dbReference type="PANTHER" id="PTHR46847:SF1">
    <property type="entry name" value="D-ALLOSE-BINDING PERIPLASMIC PROTEIN-RELATED"/>
    <property type="match status" value="1"/>
</dbReference>
<dbReference type="InterPro" id="IPR028082">
    <property type="entry name" value="Peripla_BP_I"/>
</dbReference>
<dbReference type="Pfam" id="PF13407">
    <property type="entry name" value="Peripla_BP_4"/>
    <property type="match status" value="1"/>
</dbReference>
<dbReference type="PANTHER" id="PTHR46847">
    <property type="entry name" value="D-ALLOSE-BINDING PERIPLASMIC PROTEIN-RELATED"/>
    <property type="match status" value="1"/>
</dbReference>
<reference evidence="6 7" key="1">
    <citation type="submission" date="2024-02" db="EMBL/GenBank/DDBJ databases">
        <title>Roseibium algae sp. nov., isolated from marine alga (Grateloupia sp.), showing potential in myo-inositol conversion.</title>
        <authorList>
            <person name="Wang Y."/>
        </authorList>
    </citation>
    <scope>NUCLEOTIDE SEQUENCE [LARGE SCALE GENOMIC DNA]</scope>
    <source>
        <strain evidence="6 7">H3510</strain>
    </source>
</reference>
<gene>
    <name evidence="6" type="ORF">V6575_14525</name>
</gene>
<dbReference type="InterPro" id="IPR025997">
    <property type="entry name" value="SBP_2_dom"/>
</dbReference>
<feature type="domain" description="Periplasmic binding protein" evidence="5">
    <location>
        <begin position="30"/>
        <end position="260"/>
    </location>
</feature>
<dbReference type="Proteomes" id="UP001385499">
    <property type="component" value="Unassembled WGS sequence"/>
</dbReference>
<evidence type="ECO:0000256" key="2">
    <source>
        <dbReference type="ARBA" id="ARBA00007639"/>
    </source>
</evidence>
<accession>A0ABU8TMD8</accession>
<dbReference type="Gene3D" id="3.40.50.2300">
    <property type="match status" value="2"/>
</dbReference>
<dbReference type="SUPFAM" id="SSF53822">
    <property type="entry name" value="Periplasmic binding protein-like I"/>
    <property type="match status" value="1"/>
</dbReference>
<evidence type="ECO:0000313" key="7">
    <source>
        <dbReference type="Proteomes" id="UP001385499"/>
    </source>
</evidence>
<evidence type="ECO:0000313" key="6">
    <source>
        <dbReference type="EMBL" id="MEJ8475307.1"/>
    </source>
</evidence>
<evidence type="ECO:0000256" key="3">
    <source>
        <dbReference type="ARBA" id="ARBA00022729"/>
    </source>
</evidence>
<sequence length="317" mass="34411">MKFTGKFLGLATALAMSFAGATLAADKIKIGVSIPSATHGWAGGLNYHANVAVERMEELYPNIDMILVTASDASAQANDLEDLVSVHNIDALVILPFESEPLTDPVRMVKESGAFVTVVDRGLSLPGIEDLYVAGNNPELGRVSAKFIKEKLNNKGDIVVLRGIPTVIDEERVDAFMAEIEGTDINVLDMKHANWNRDDGFEVMQDFLSRFPKIDAVWAQDDDIAIGVIEAVKQAGREDELFILGGAGMKDIIKRVMDGDRLVPADVLYPPAMIATAIELTTLNYVSNAPVTGRFILGAPLVTPENAENYYFPDSPF</sequence>
<evidence type="ECO:0000256" key="1">
    <source>
        <dbReference type="ARBA" id="ARBA00004196"/>
    </source>
</evidence>
<feature type="chain" id="PRO_5045137714" evidence="4">
    <location>
        <begin position="25"/>
        <end position="317"/>
    </location>
</feature>
<dbReference type="CDD" id="cd06311">
    <property type="entry name" value="PBP1_ABC_sugar_binding-like"/>
    <property type="match status" value="1"/>
</dbReference>
<comment type="subcellular location">
    <subcellularLocation>
        <location evidence="1">Cell envelope</location>
    </subcellularLocation>
</comment>
<dbReference type="EMBL" id="JBAKIA010000010">
    <property type="protein sequence ID" value="MEJ8475307.1"/>
    <property type="molecule type" value="Genomic_DNA"/>
</dbReference>
<proteinExistence type="inferred from homology"/>
<evidence type="ECO:0000259" key="5">
    <source>
        <dbReference type="Pfam" id="PF13407"/>
    </source>
</evidence>
<feature type="signal peptide" evidence="4">
    <location>
        <begin position="1"/>
        <end position="24"/>
    </location>
</feature>
<comment type="caution">
    <text evidence="6">The sequence shown here is derived from an EMBL/GenBank/DDBJ whole genome shotgun (WGS) entry which is preliminary data.</text>
</comment>
<evidence type="ECO:0000256" key="4">
    <source>
        <dbReference type="SAM" id="SignalP"/>
    </source>
</evidence>
<comment type="similarity">
    <text evidence="2">Belongs to the bacterial solute-binding protein 2 family.</text>
</comment>
<organism evidence="6 7">
    <name type="scientific">Roseibium algae</name>
    <dbReference type="NCBI Taxonomy" id="3123038"/>
    <lineage>
        <taxon>Bacteria</taxon>
        <taxon>Pseudomonadati</taxon>
        <taxon>Pseudomonadota</taxon>
        <taxon>Alphaproteobacteria</taxon>
        <taxon>Hyphomicrobiales</taxon>
        <taxon>Stappiaceae</taxon>
        <taxon>Roseibium</taxon>
    </lineage>
</organism>